<dbReference type="PANTHER" id="PTHR43400">
    <property type="entry name" value="FUMARATE REDUCTASE"/>
    <property type="match status" value="1"/>
</dbReference>
<evidence type="ECO:0000259" key="6">
    <source>
        <dbReference type="Pfam" id="PF00890"/>
    </source>
</evidence>
<dbReference type="SUPFAM" id="SSF56425">
    <property type="entry name" value="Succinate dehydrogenase/fumarate reductase flavoprotein, catalytic domain"/>
    <property type="match status" value="1"/>
</dbReference>
<evidence type="ECO:0000256" key="3">
    <source>
        <dbReference type="ARBA" id="ARBA00022827"/>
    </source>
</evidence>
<dbReference type="InterPro" id="IPR036188">
    <property type="entry name" value="FAD/NAD-bd_sf"/>
</dbReference>
<dbReference type="Gene3D" id="3.90.700.10">
    <property type="entry name" value="Succinate dehydrogenase/fumarate reductase flavoprotein, catalytic domain"/>
    <property type="match status" value="1"/>
</dbReference>
<feature type="domain" description="FAD-dependent oxidoreductase 2 FAD-binding" evidence="6">
    <location>
        <begin position="87"/>
        <end position="561"/>
    </location>
</feature>
<accession>A0A3N0IW91</accession>
<reference evidence="8" key="3">
    <citation type="journal article" date="2019" name="Microbiol. Resour. Announc.">
        <title>Draft Genome Sequences of Type Strains of Gordonibacter faecihominis, Paraeggerthella hongkongensis, Parvibacter caecicola,Slackia equolifaciens, Slackia faecicanis, and Slackia isoflavoniconvertens.</title>
        <authorList>
            <person name="Danylec N."/>
            <person name="Stoll D.A."/>
            <person name="Dotsch A."/>
            <person name="Huch M."/>
        </authorList>
    </citation>
    <scope>NUCLEOTIDE SEQUENCE</scope>
    <source>
        <strain evidence="8">DSM 16107</strain>
    </source>
</reference>
<dbReference type="InterPro" id="IPR019546">
    <property type="entry name" value="TAT_signal_bac_arc"/>
</dbReference>
<dbReference type="Proteomes" id="UP000270112">
    <property type="component" value="Unassembled WGS sequence"/>
</dbReference>
<gene>
    <name evidence="7" type="ORF">C1876_01710</name>
    <name evidence="8" type="ORF">DMP09_10560</name>
</gene>
<evidence type="ECO:0000313" key="8">
    <source>
        <dbReference type="EMBL" id="RNM41258.1"/>
    </source>
</evidence>
<dbReference type="OrthoDB" id="3169790at2"/>
<keyword evidence="5" id="KW-0732">Signal</keyword>
<dbReference type="Pfam" id="PF00890">
    <property type="entry name" value="FAD_binding_2"/>
    <property type="match status" value="1"/>
</dbReference>
<proteinExistence type="predicted"/>
<evidence type="ECO:0000313" key="7">
    <source>
        <dbReference type="EMBL" id="RDB71492.1"/>
    </source>
</evidence>
<reference evidence="10" key="2">
    <citation type="submission" date="2018-05" db="EMBL/GenBank/DDBJ databases">
        <title>Genome Sequencing of selected type strains of the family Eggerthellaceae.</title>
        <authorList>
            <person name="Danylec N."/>
            <person name="Stoll D.A."/>
            <person name="Doetsch A."/>
            <person name="Huch M."/>
        </authorList>
    </citation>
    <scope>NUCLEOTIDE SEQUENCE [LARGE SCALE GENOMIC DNA]</scope>
    <source>
        <strain evidence="10">DSM 16107</strain>
    </source>
</reference>
<keyword evidence="9" id="KW-1185">Reference proteome</keyword>
<keyword evidence="3" id="KW-0274">FAD</keyword>
<dbReference type="EMBL" id="PPTT01000002">
    <property type="protein sequence ID" value="RDB71492.1"/>
    <property type="molecule type" value="Genomic_DNA"/>
</dbReference>
<evidence type="ECO:0000256" key="4">
    <source>
        <dbReference type="ARBA" id="ARBA00023002"/>
    </source>
</evidence>
<evidence type="ECO:0000313" key="10">
    <source>
        <dbReference type="Proteomes" id="UP000270112"/>
    </source>
</evidence>
<dbReference type="Gene3D" id="3.50.50.60">
    <property type="entry name" value="FAD/NAD(P)-binding domain"/>
    <property type="match status" value="1"/>
</dbReference>
<dbReference type="NCBIfam" id="TIGR01409">
    <property type="entry name" value="TAT_signal_seq"/>
    <property type="match status" value="1"/>
</dbReference>
<keyword evidence="2" id="KW-0285">Flavoprotein</keyword>
<dbReference type="GO" id="GO:0033765">
    <property type="term" value="F:steroid dehydrogenase activity, acting on the CH-CH group of donors"/>
    <property type="evidence" value="ECO:0007669"/>
    <property type="project" value="UniProtKB-ARBA"/>
</dbReference>
<dbReference type="PANTHER" id="PTHR43400:SF7">
    <property type="entry name" value="FAD-DEPENDENT OXIDOREDUCTASE 2 FAD BINDING DOMAIN-CONTAINING PROTEIN"/>
    <property type="match status" value="1"/>
</dbReference>
<dbReference type="InterPro" id="IPR003953">
    <property type="entry name" value="FAD-dep_OxRdtase_2_FAD-bd"/>
</dbReference>
<protein>
    <submittedName>
        <fullName evidence="8">3-oxosteroid 1-dehydrogenase</fullName>
    </submittedName>
</protein>
<reference evidence="7 9" key="1">
    <citation type="journal article" date="2018" name="Elife">
        <title>Discovery and characterization of a prevalent human gut bacterial enzyme sufficient for the inactivation of a family of plant toxins.</title>
        <authorList>
            <person name="Koppel N."/>
            <person name="Bisanz J.E."/>
            <person name="Pandelia M.E."/>
            <person name="Turnbaugh P.J."/>
            <person name="Balskus E.P."/>
        </authorList>
    </citation>
    <scope>NUCLEOTIDE SEQUENCE [LARGE SCALE GENOMIC DNA]</scope>
    <source>
        <strain evidence="7 9">DSM 16107</strain>
    </source>
</reference>
<dbReference type="AlphaFoldDB" id="A0A3N0IW91"/>
<dbReference type="Pfam" id="PF10518">
    <property type="entry name" value="TAT_signal"/>
    <property type="match status" value="1"/>
</dbReference>
<dbReference type="SUPFAM" id="SSF51905">
    <property type="entry name" value="FAD/NAD(P)-binding domain"/>
    <property type="match status" value="1"/>
</dbReference>
<comment type="caution">
    <text evidence="8">The sequence shown here is derived from an EMBL/GenBank/DDBJ whole genome shotgun (WGS) entry which is preliminary data.</text>
</comment>
<keyword evidence="4" id="KW-0560">Oxidoreductase</keyword>
<dbReference type="RefSeq" id="WP_114544999.1">
    <property type="nucleotide sequence ID" value="NZ_PPTT01000002.1"/>
</dbReference>
<organism evidence="8 10">
    <name type="scientific">Eggerthella sinensis</name>
    <dbReference type="NCBI Taxonomy" id="242230"/>
    <lineage>
        <taxon>Bacteria</taxon>
        <taxon>Bacillati</taxon>
        <taxon>Actinomycetota</taxon>
        <taxon>Coriobacteriia</taxon>
        <taxon>Eggerthellales</taxon>
        <taxon>Eggerthellaceae</taxon>
        <taxon>Eggerthella</taxon>
    </lineage>
</organism>
<name>A0A3N0IW91_9ACTN</name>
<dbReference type="PROSITE" id="PS51257">
    <property type="entry name" value="PROKAR_LIPOPROTEIN"/>
    <property type="match status" value="1"/>
</dbReference>
<dbReference type="PROSITE" id="PS51318">
    <property type="entry name" value="TAT"/>
    <property type="match status" value="1"/>
</dbReference>
<evidence type="ECO:0000256" key="2">
    <source>
        <dbReference type="ARBA" id="ARBA00022630"/>
    </source>
</evidence>
<evidence type="ECO:0000313" key="9">
    <source>
        <dbReference type="Proteomes" id="UP000253817"/>
    </source>
</evidence>
<comment type="cofactor">
    <cofactor evidence="1">
        <name>FAD</name>
        <dbReference type="ChEBI" id="CHEBI:57692"/>
    </cofactor>
</comment>
<dbReference type="Proteomes" id="UP000253817">
    <property type="component" value="Unassembled WGS sequence"/>
</dbReference>
<evidence type="ECO:0000256" key="5">
    <source>
        <dbReference type="SAM" id="SignalP"/>
    </source>
</evidence>
<sequence length="596" mass="64249">MELNRRDFLKGALATGALAATGTALAACSPAGGASGGSDAKATGAEGSSSASGSVLTADNYQDMKWSFEIPPEPVADADIAETYTHDIVIVGAGMAGLCTAVSAAEQGADVIVFSASSKPISRGGSNHAIGSKYQKEKGIDYSPEAAREIVKAEQTAGTYLMDKKKWERWINHSGESIDWTIDHMEKQGLKCCLEPGYTDPDGTITVPPASHNFYTDEQPFGALFGAPLEAHAYANIFTDDFGGEIHYKTVGQYLIRDNDNTGRVSAVVAQREDGSYVKYVANKAVVLATGDFSKNPDMMAKYSPWAWENFKDSLTFGDVDYDAELVYSGLMPGDGQKMGLWVGAAWQKTYPVPPMINGGASGPAHGVISNFWGLNMDIHGERYQNECTNFAYGAISVLQLPQKTAYAVWDKAYAYTQDEWEAFGCCIDYENGIMPSTPEEMIASWDAAATEGKSSIGTGATYYKADTLEELVEQMEGIDKEQALATIKQYSAYAEAGLDEQFHVNPDILYPISTPPFYATKITGATFLTVCGGLRTNDKMQVCEEDDTPIEGLYNTGIMTGDFYANTYNFVMPGQNLGAVCGTLSYLLGRDLAEL</sequence>
<dbReference type="InterPro" id="IPR006311">
    <property type="entry name" value="TAT_signal"/>
</dbReference>
<dbReference type="EMBL" id="QICC01000043">
    <property type="protein sequence ID" value="RNM41258.1"/>
    <property type="molecule type" value="Genomic_DNA"/>
</dbReference>
<feature type="signal peptide" evidence="5">
    <location>
        <begin position="1"/>
        <end position="26"/>
    </location>
</feature>
<feature type="chain" id="PRO_5038622456" evidence="5">
    <location>
        <begin position="27"/>
        <end position="596"/>
    </location>
</feature>
<dbReference type="InterPro" id="IPR027477">
    <property type="entry name" value="Succ_DH/fumarate_Rdtase_cat_sf"/>
</dbReference>
<evidence type="ECO:0000256" key="1">
    <source>
        <dbReference type="ARBA" id="ARBA00001974"/>
    </source>
</evidence>
<dbReference type="InterPro" id="IPR050315">
    <property type="entry name" value="FAD-oxidoreductase_2"/>
</dbReference>